<feature type="compositionally biased region" description="Polar residues" evidence="1">
    <location>
        <begin position="332"/>
        <end position="342"/>
    </location>
</feature>
<keyword evidence="3" id="KW-1185">Reference proteome</keyword>
<dbReference type="Proteomes" id="UP000235672">
    <property type="component" value="Unassembled WGS sequence"/>
</dbReference>
<evidence type="ECO:0000313" key="2">
    <source>
        <dbReference type="EMBL" id="PMD12085.1"/>
    </source>
</evidence>
<sequence>MATDSMMTDLTLFSHLIPEMRIEIWKSLLERNRVITIDDETRPRERNVALKSLNAHLDVIQPTGATFRILFNSNDTIFINTFRRAAAPLFTSGSVTQERSCFSNLRHLAIHENNLYRFSLGRDGDEAFISAIAKIPSLETLSIVKAKNNDLLHIPTNSELLKYLNEDLQNPNSLPITSARDEKFKSEKYLITGSTKRVCLEDITIHFMRHKENNPSWNLPAIKVKTVFKIAEFSPMIDEVINKYRDTLGRQECWSIRRPPNEEWIFEAEDSVREQKTRILKELYKIAALGFSPMFQLAAEVYLIQIEIFREREAQIEAAKPRRRPRRNPTRISTALKSQNPK</sequence>
<accession>A0A2J6PDH0</accession>
<name>A0A2J6PDH0_9HELO</name>
<dbReference type="EMBL" id="KZ613567">
    <property type="protein sequence ID" value="PMD12085.1"/>
    <property type="molecule type" value="Genomic_DNA"/>
</dbReference>
<reference evidence="2 3" key="1">
    <citation type="submission" date="2016-05" db="EMBL/GenBank/DDBJ databases">
        <title>A degradative enzymes factory behind the ericoid mycorrhizal symbiosis.</title>
        <authorList>
            <consortium name="DOE Joint Genome Institute"/>
            <person name="Martino E."/>
            <person name="Morin E."/>
            <person name="Grelet G."/>
            <person name="Kuo A."/>
            <person name="Kohler A."/>
            <person name="Daghino S."/>
            <person name="Barry K."/>
            <person name="Choi C."/>
            <person name="Cichocki N."/>
            <person name="Clum A."/>
            <person name="Copeland A."/>
            <person name="Hainaut M."/>
            <person name="Haridas S."/>
            <person name="Labutti K."/>
            <person name="Lindquist E."/>
            <person name="Lipzen A."/>
            <person name="Khouja H.-R."/>
            <person name="Murat C."/>
            <person name="Ohm R."/>
            <person name="Olson A."/>
            <person name="Spatafora J."/>
            <person name="Veneault-Fourrey C."/>
            <person name="Henrissat B."/>
            <person name="Grigoriev I."/>
            <person name="Martin F."/>
            <person name="Perotto S."/>
        </authorList>
    </citation>
    <scope>NUCLEOTIDE SEQUENCE [LARGE SCALE GENOMIC DNA]</scope>
    <source>
        <strain evidence="2 3">UAMH 7357</strain>
    </source>
</reference>
<protein>
    <submittedName>
        <fullName evidence="2">Uncharacterized protein</fullName>
    </submittedName>
</protein>
<evidence type="ECO:0000313" key="3">
    <source>
        <dbReference type="Proteomes" id="UP000235672"/>
    </source>
</evidence>
<gene>
    <name evidence="2" type="ORF">NA56DRAFT_713528</name>
</gene>
<dbReference type="AlphaFoldDB" id="A0A2J6PDH0"/>
<dbReference type="OrthoDB" id="3556684at2759"/>
<evidence type="ECO:0000256" key="1">
    <source>
        <dbReference type="SAM" id="MobiDB-lite"/>
    </source>
</evidence>
<proteinExistence type="predicted"/>
<organism evidence="2 3">
    <name type="scientific">Hyaloscypha hepaticicola</name>
    <dbReference type="NCBI Taxonomy" id="2082293"/>
    <lineage>
        <taxon>Eukaryota</taxon>
        <taxon>Fungi</taxon>
        <taxon>Dikarya</taxon>
        <taxon>Ascomycota</taxon>
        <taxon>Pezizomycotina</taxon>
        <taxon>Leotiomycetes</taxon>
        <taxon>Helotiales</taxon>
        <taxon>Hyaloscyphaceae</taxon>
        <taxon>Hyaloscypha</taxon>
    </lineage>
</organism>
<feature type="region of interest" description="Disordered" evidence="1">
    <location>
        <begin position="319"/>
        <end position="342"/>
    </location>
</feature>